<evidence type="ECO:0000259" key="1">
    <source>
        <dbReference type="Pfam" id="PF00535"/>
    </source>
</evidence>
<dbReference type="InterPro" id="IPR029044">
    <property type="entry name" value="Nucleotide-diphossugar_trans"/>
</dbReference>
<dbReference type="PANTHER" id="PTHR43685">
    <property type="entry name" value="GLYCOSYLTRANSFERASE"/>
    <property type="match status" value="1"/>
</dbReference>
<gene>
    <name evidence="2" type="ORF">SAMN02745725_02174</name>
</gene>
<dbReference type="Gene3D" id="3.90.550.10">
    <property type="entry name" value="Spore Coat Polysaccharide Biosynthesis Protein SpsA, Chain A"/>
    <property type="match status" value="2"/>
</dbReference>
<keyword evidence="2" id="KW-0808">Transferase</keyword>
<dbReference type="Pfam" id="PF00535">
    <property type="entry name" value="Glycos_transf_2"/>
    <property type="match status" value="1"/>
</dbReference>
<feature type="domain" description="Glycosyltransferase 2-like" evidence="1">
    <location>
        <begin position="22"/>
        <end position="128"/>
    </location>
</feature>
<evidence type="ECO:0000313" key="3">
    <source>
        <dbReference type="Proteomes" id="UP000184185"/>
    </source>
</evidence>
<dbReference type="InterPro" id="IPR050834">
    <property type="entry name" value="Glycosyltransf_2"/>
</dbReference>
<sequence length="465" mass="54078">MSDAYFSLVVWTNDTDMDQFKDMLESIDQQDYREFELYILDNNPSNELEVTIKEFFPDIVDKVHYRRLKKKNGGAYSYNIGIHFAEGSHLVFLGQHDRLSGNTLSSFNEKIQTMESDAYIIYSDHDELVGLDRMNPHFKSDFNKELFLQTNYIGDFLCISKGLVKQIGEFNEKAKYSYIYEYILRAAFKKFEIAHVPSLLYHKRTSTKGMNREERKEAEYSAKEHLALALSYLRNNGVICDGRVDQSFKKWHIDYDDTNFRRFGKDYMFLREENVRLFTRNNVKKMYGYLCQPDVAVVGVRFLGKGFTYDNAGYIIGEDGTEYPAFHGQRIFKDTYEGLGSMPRDVAMVDGGCCLIDAKVYRMLHGFDKNLSGRDAMLDFCLRAKARGYRTVVVPRVIARYKEKNNESTQESHERLMEKHGDYIQKGDGFYNKNLPIGVENYILPGTETEEVIKEETQGDLKEAE</sequence>
<proteinExistence type="predicted"/>
<reference evidence="2 3" key="1">
    <citation type="submission" date="2016-11" db="EMBL/GenBank/DDBJ databases">
        <authorList>
            <person name="Jaros S."/>
            <person name="Januszkiewicz K."/>
            <person name="Wedrychowicz H."/>
        </authorList>
    </citation>
    <scope>NUCLEOTIDE SEQUENCE [LARGE SCALE GENOMIC DNA]</scope>
    <source>
        <strain evidence="2 3">DSM 14809</strain>
    </source>
</reference>
<organism evidence="2 3">
    <name type="scientific">Pseudobutyrivibrio xylanivorans DSM 14809</name>
    <dbReference type="NCBI Taxonomy" id="1123012"/>
    <lineage>
        <taxon>Bacteria</taxon>
        <taxon>Bacillati</taxon>
        <taxon>Bacillota</taxon>
        <taxon>Clostridia</taxon>
        <taxon>Lachnospirales</taxon>
        <taxon>Lachnospiraceae</taxon>
        <taxon>Pseudobutyrivibrio</taxon>
    </lineage>
</organism>
<dbReference type="RefSeq" id="WP_072917774.1">
    <property type="nucleotide sequence ID" value="NZ_FQYQ01000015.1"/>
</dbReference>
<dbReference type="Proteomes" id="UP000184185">
    <property type="component" value="Unassembled WGS sequence"/>
</dbReference>
<protein>
    <submittedName>
        <fullName evidence="2">Glycosyl transferase family 2</fullName>
    </submittedName>
</protein>
<dbReference type="PANTHER" id="PTHR43685:SF2">
    <property type="entry name" value="GLYCOSYLTRANSFERASE 2-LIKE DOMAIN-CONTAINING PROTEIN"/>
    <property type="match status" value="1"/>
</dbReference>
<dbReference type="STRING" id="185007.SAMN02910350_01943"/>
<dbReference type="AlphaFoldDB" id="A0A1M6I101"/>
<accession>A0A1M6I101</accession>
<keyword evidence="3" id="KW-1185">Reference proteome</keyword>
<dbReference type="OrthoDB" id="9179784at2"/>
<dbReference type="EMBL" id="FQYQ01000015">
    <property type="protein sequence ID" value="SHJ28169.1"/>
    <property type="molecule type" value="Genomic_DNA"/>
</dbReference>
<dbReference type="InterPro" id="IPR001173">
    <property type="entry name" value="Glyco_trans_2-like"/>
</dbReference>
<dbReference type="GO" id="GO:0016740">
    <property type="term" value="F:transferase activity"/>
    <property type="evidence" value="ECO:0007669"/>
    <property type="project" value="UniProtKB-KW"/>
</dbReference>
<name>A0A1M6I101_PSEXY</name>
<dbReference type="SUPFAM" id="SSF53448">
    <property type="entry name" value="Nucleotide-diphospho-sugar transferases"/>
    <property type="match status" value="2"/>
</dbReference>
<evidence type="ECO:0000313" key="2">
    <source>
        <dbReference type="EMBL" id="SHJ28169.1"/>
    </source>
</evidence>